<dbReference type="NCBIfam" id="TIGR02985">
    <property type="entry name" value="Sig70_bacteroi1"/>
    <property type="match status" value="1"/>
</dbReference>
<dbReference type="SUPFAM" id="SSF88659">
    <property type="entry name" value="Sigma3 and sigma4 domains of RNA polymerase sigma factors"/>
    <property type="match status" value="1"/>
</dbReference>
<dbReference type="RefSeq" id="WP_012781114.1">
    <property type="nucleotide sequence ID" value="NC_013061.1"/>
</dbReference>
<evidence type="ECO:0000256" key="4">
    <source>
        <dbReference type="ARBA" id="ARBA00023163"/>
    </source>
</evidence>
<dbReference type="KEGG" id="phe:Phep_0948"/>
<dbReference type="GO" id="GO:0003677">
    <property type="term" value="F:DNA binding"/>
    <property type="evidence" value="ECO:0007669"/>
    <property type="project" value="InterPro"/>
</dbReference>
<dbReference type="NCBIfam" id="TIGR02937">
    <property type="entry name" value="sigma70-ECF"/>
    <property type="match status" value="1"/>
</dbReference>
<dbReference type="InterPro" id="IPR014284">
    <property type="entry name" value="RNA_pol_sigma-70_dom"/>
</dbReference>
<dbReference type="GO" id="GO:0016987">
    <property type="term" value="F:sigma factor activity"/>
    <property type="evidence" value="ECO:0007669"/>
    <property type="project" value="UniProtKB-KW"/>
</dbReference>
<keyword evidence="8" id="KW-1185">Reference proteome</keyword>
<dbReference type="OrthoDB" id="659569at2"/>
<proteinExistence type="inferred from homology"/>
<evidence type="ECO:0000259" key="5">
    <source>
        <dbReference type="Pfam" id="PF04542"/>
    </source>
</evidence>
<gene>
    <name evidence="7" type="ordered locus">Phep_0948</name>
</gene>
<feature type="domain" description="RNA polymerase sigma factor 70 region 4 type 2" evidence="6">
    <location>
        <begin position="125"/>
        <end position="173"/>
    </location>
</feature>
<dbReference type="EMBL" id="CP001681">
    <property type="protein sequence ID" value="ACU03170.1"/>
    <property type="molecule type" value="Genomic_DNA"/>
</dbReference>
<evidence type="ECO:0000256" key="1">
    <source>
        <dbReference type="ARBA" id="ARBA00010641"/>
    </source>
</evidence>
<evidence type="ECO:0000259" key="6">
    <source>
        <dbReference type="Pfam" id="PF08281"/>
    </source>
</evidence>
<reference evidence="7 8" key="1">
    <citation type="journal article" date="2009" name="Stand. Genomic Sci.">
        <title>Complete genome sequence of Pedobacter heparinus type strain (HIM 762-3).</title>
        <authorList>
            <person name="Han C."/>
            <person name="Spring S."/>
            <person name="Lapidus A."/>
            <person name="Del Rio T.G."/>
            <person name="Tice H."/>
            <person name="Copeland A."/>
            <person name="Cheng J.F."/>
            <person name="Lucas S."/>
            <person name="Chen F."/>
            <person name="Nolan M."/>
            <person name="Bruce D."/>
            <person name="Goodwin L."/>
            <person name="Pitluck S."/>
            <person name="Ivanova N."/>
            <person name="Mavromatis K."/>
            <person name="Mikhailova N."/>
            <person name="Pati A."/>
            <person name="Chen A."/>
            <person name="Palaniappan K."/>
            <person name="Land M."/>
            <person name="Hauser L."/>
            <person name="Chang Y.J."/>
            <person name="Jeffries C.C."/>
            <person name="Saunders E."/>
            <person name="Chertkov O."/>
            <person name="Brettin T."/>
            <person name="Goker M."/>
            <person name="Rohde M."/>
            <person name="Bristow J."/>
            <person name="Eisen J.A."/>
            <person name="Markowitz V."/>
            <person name="Hugenholtz P."/>
            <person name="Kyrpides N.C."/>
            <person name="Klenk H.P."/>
            <person name="Detter J.C."/>
        </authorList>
    </citation>
    <scope>NUCLEOTIDE SEQUENCE [LARGE SCALE GENOMIC DNA]</scope>
    <source>
        <strain evidence="8">ATCC 13125 / DSM 2366 / CIP 104194 / JCM 7457 / NBRC 12017 / NCIMB 9290 / NRRL B-14731 / HIM 762-3</strain>
    </source>
</reference>
<dbReference type="Gene3D" id="1.10.1740.10">
    <property type="match status" value="1"/>
</dbReference>
<dbReference type="InterPro" id="IPR014327">
    <property type="entry name" value="RNA_pol_sigma70_bacteroid"/>
</dbReference>
<dbReference type="CDD" id="cd06171">
    <property type="entry name" value="Sigma70_r4"/>
    <property type="match status" value="1"/>
</dbReference>
<dbReference type="PANTHER" id="PTHR43133">
    <property type="entry name" value="RNA POLYMERASE ECF-TYPE SIGMA FACTO"/>
    <property type="match status" value="1"/>
</dbReference>
<dbReference type="GO" id="GO:0006352">
    <property type="term" value="P:DNA-templated transcription initiation"/>
    <property type="evidence" value="ECO:0007669"/>
    <property type="project" value="InterPro"/>
</dbReference>
<keyword evidence="2" id="KW-0805">Transcription regulation</keyword>
<dbReference type="SUPFAM" id="SSF88946">
    <property type="entry name" value="Sigma2 domain of RNA polymerase sigma factors"/>
    <property type="match status" value="1"/>
</dbReference>
<dbReference type="AlphaFoldDB" id="C6Y2V7"/>
<protein>
    <submittedName>
        <fullName evidence="7">RNA polymerase sigma-70 factor</fullName>
    </submittedName>
</protein>
<dbReference type="InterPro" id="IPR013325">
    <property type="entry name" value="RNA_pol_sigma_r2"/>
</dbReference>
<dbReference type="PANTHER" id="PTHR43133:SF46">
    <property type="entry name" value="RNA POLYMERASE SIGMA-70 FACTOR ECF SUBFAMILY"/>
    <property type="match status" value="1"/>
</dbReference>
<dbReference type="Pfam" id="PF04542">
    <property type="entry name" value="Sigma70_r2"/>
    <property type="match status" value="1"/>
</dbReference>
<keyword evidence="4" id="KW-0804">Transcription</keyword>
<dbReference type="Pfam" id="PF08281">
    <property type="entry name" value="Sigma70_r4_2"/>
    <property type="match status" value="1"/>
</dbReference>
<name>C6Y2V7_PEDHD</name>
<accession>C6Y2V7</accession>
<evidence type="ECO:0000313" key="8">
    <source>
        <dbReference type="Proteomes" id="UP000000852"/>
    </source>
</evidence>
<comment type="similarity">
    <text evidence="1">Belongs to the sigma-70 factor family. ECF subfamily.</text>
</comment>
<dbReference type="STRING" id="485917.Phep_0948"/>
<evidence type="ECO:0000313" key="7">
    <source>
        <dbReference type="EMBL" id="ACU03170.1"/>
    </source>
</evidence>
<dbReference type="InterPro" id="IPR007627">
    <property type="entry name" value="RNA_pol_sigma70_r2"/>
</dbReference>
<evidence type="ECO:0000256" key="2">
    <source>
        <dbReference type="ARBA" id="ARBA00023015"/>
    </source>
</evidence>
<dbReference type="Gene3D" id="1.10.10.10">
    <property type="entry name" value="Winged helix-like DNA-binding domain superfamily/Winged helix DNA-binding domain"/>
    <property type="match status" value="1"/>
</dbReference>
<dbReference type="InterPro" id="IPR039425">
    <property type="entry name" value="RNA_pol_sigma-70-like"/>
</dbReference>
<dbReference type="InterPro" id="IPR013324">
    <property type="entry name" value="RNA_pol_sigma_r3/r4-like"/>
</dbReference>
<evidence type="ECO:0000256" key="3">
    <source>
        <dbReference type="ARBA" id="ARBA00023082"/>
    </source>
</evidence>
<feature type="domain" description="RNA polymerase sigma-70 region 2" evidence="5">
    <location>
        <begin position="27"/>
        <end position="89"/>
    </location>
</feature>
<sequence length="189" mass="22052">MMDLRGVSDQELFALLKEGDQSAYTEIFRRYAPLMVSHAYRLLGDRDEANDVVQDVFMALWQRHKSLELITSLSSYLYTAIRNRVFTRMSHEKVVSRYADSIMEHMGKAFTLSDDSFMARELQKLIDEEIAALPEKMREVFLMYRKEELSYGEISERLGISDKTAKQQVYNATKILRSKLQVFLAIFLV</sequence>
<dbReference type="InterPro" id="IPR013249">
    <property type="entry name" value="RNA_pol_sigma70_r4_t2"/>
</dbReference>
<keyword evidence="3" id="KW-0731">Sigma factor</keyword>
<dbReference type="InterPro" id="IPR036388">
    <property type="entry name" value="WH-like_DNA-bd_sf"/>
</dbReference>
<dbReference type="HOGENOM" id="CLU_047691_4_1_10"/>
<organism evidence="7 8">
    <name type="scientific">Pedobacter heparinus (strain ATCC 13125 / DSM 2366 / CIP 104194 / JCM 7457 / NBRC 12017 / NCIMB 9290 / NRRL B-14731 / HIM 762-3)</name>
    <dbReference type="NCBI Taxonomy" id="485917"/>
    <lineage>
        <taxon>Bacteria</taxon>
        <taxon>Pseudomonadati</taxon>
        <taxon>Bacteroidota</taxon>
        <taxon>Sphingobacteriia</taxon>
        <taxon>Sphingobacteriales</taxon>
        <taxon>Sphingobacteriaceae</taxon>
        <taxon>Pedobacter</taxon>
    </lineage>
</organism>
<dbReference type="Proteomes" id="UP000000852">
    <property type="component" value="Chromosome"/>
</dbReference>
<dbReference type="eggNOG" id="COG1595">
    <property type="taxonomic scope" value="Bacteria"/>
</dbReference>